<dbReference type="InterPro" id="IPR016160">
    <property type="entry name" value="Ald_DH_CS_CYS"/>
</dbReference>
<dbReference type="SUPFAM" id="SSF53720">
    <property type="entry name" value="ALDH-like"/>
    <property type="match status" value="1"/>
</dbReference>
<evidence type="ECO:0000256" key="2">
    <source>
        <dbReference type="ARBA" id="ARBA00023002"/>
    </source>
</evidence>
<dbReference type="PANTHER" id="PTHR11699">
    <property type="entry name" value="ALDEHYDE DEHYDROGENASE-RELATED"/>
    <property type="match status" value="1"/>
</dbReference>
<keyword evidence="2 4" id="KW-0560">Oxidoreductase</keyword>
<evidence type="ECO:0000259" key="5">
    <source>
        <dbReference type="Pfam" id="PF00171"/>
    </source>
</evidence>
<gene>
    <name evidence="6" type="ORF">K4G66_10980</name>
</gene>
<proteinExistence type="inferred from homology"/>
<dbReference type="Pfam" id="PF00171">
    <property type="entry name" value="Aldedh"/>
    <property type="match status" value="1"/>
</dbReference>
<dbReference type="Gene3D" id="3.40.309.10">
    <property type="entry name" value="Aldehyde Dehydrogenase, Chain A, domain 2"/>
    <property type="match status" value="1"/>
</dbReference>
<protein>
    <submittedName>
        <fullName evidence="6">Aldehyde dehydrogenase family protein</fullName>
    </submittedName>
</protein>
<evidence type="ECO:0000256" key="3">
    <source>
        <dbReference type="PROSITE-ProRule" id="PRU10007"/>
    </source>
</evidence>
<dbReference type="Gene3D" id="3.40.605.10">
    <property type="entry name" value="Aldehyde Dehydrogenase, Chain A, domain 1"/>
    <property type="match status" value="1"/>
</dbReference>
<organism evidence="6">
    <name type="scientific">Roseihalotalea indica</name>
    <dbReference type="NCBI Taxonomy" id="2867963"/>
    <lineage>
        <taxon>Bacteria</taxon>
        <taxon>Pseudomonadati</taxon>
        <taxon>Bacteroidota</taxon>
        <taxon>Cytophagia</taxon>
        <taxon>Cytophagales</taxon>
        <taxon>Catalimonadaceae</taxon>
        <taxon>Roseihalotalea</taxon>
    </lineage>
</organism>
<dbReference type="PROSITE" id="PS00687">
    <property type="entry name" value="ALDEHYDE_DEHYDR_GLU"/>
    <property type="match status" value="1"/>
</dbReference>
<comment type="similarity">
    <text evidence="1 4">Belongs to the aldehyde dehydrogenase family.</text>
</comment>
<evidence type="ECO:0000256" key="1">
    <source>
        <dbReference type="ARBA" id="ARBA00009986"/>
    </source>
</evidence>
<dbReference type="CDD" id="cd07102">
    <property type="entry name" value="ALDH_EDX86601"/>
    <property type="match status" value="1"/>
</dbReference>
<dbReference type="PROSITE" id="PS00070">
    <property type="entry name" value="ALDEHYDE_DEHYDR_CYS"/>
    <property type="match status" value="1"/>
</dbReference>
<dbReference type="GO" id="GO:0016620">
    <property type="term" value="F:oxidoreductase activity, acting on the aldehyde or oxo group of donors, NAD or NADP as acceptor"/>
    <property type="evidence" value="ECO:0007669"/>
    <property type="project" value="InterPro"/>
</dbReference>
<dbReference type="InterPro" id="IPR029510">
    <property type="entry name" value="Ald_DH_CS_GLU"/>
</dbReference>
<dbReference type="InterPro" id="IPR016163">
    <property type="entry name" value="Ald_DH_C"/>
</dbReference>
<dbReference type="FunFam" id="3.40.309.10:FF:000009">
    <property type="entry name" value="Aldehyde dehydrogenase A"/>
    <property type="match status" value="1"/>
</dbReference>
<reference evidence="6" key="2">
    <citation type="journal article" date="2024" name="Antonie Van Leeuwenhoek">
        <title>Roseihalotalea indica gen. nov., sp. nov., a halophilic Bacteroidetes from mesopelagic Southwest Indian Ocean with higher carbohydrate metabolic potential.</title>
        <authorList>
            <person name="Chen B."/>
            <person name="Zhang M."/>
            <person name="Lin D."/>
            <person name="Ye J."/>
            <person name="Tang K."/>
        </authorList>
    </citation>
    <scope>NUCLEOTIDE SEQUENCE</scope>
    <source>
        <strain evidence="6">TK19036</strain>
    </source>
</reference>
<evidence type="ECO:0000256" key="4">
    <source>
        <dbReference type="RuleBase" id="RU003345"/>
    </source>
</evidence>
<dbReference type="InterPro" id="IPR016161">
    <property type="entry name" value="Ald_DH/histidinol_DH"/>
</dbReference>
<feature type="domain" description="Aldehyde dehydrogenase" evidence="5">
    <location>
        <begin position="1"/>
        <end position="448"/>
    </location>
</feature>
<accession>A0AA49JG09</accession>
<dbReference type="EMBL" id="CP120682">
    <property type="protein sequence ID" value="WKN39221.1"/>
    <property type="molecule type" value="Genomic_DNA"/>
</dbReference>
<reference evidence="6" key="1">
    <citation type="journal article" date="2023" name="Comput. Struct. Biotechnol. J.">
        <title>Discovery of a novel marine Bacteroidetes with a rich repertoire of carbohydrate-active enzymes.</title>
        <authorList>
            <person name="Chen B."/>
            <person name="Liu G."/>
            <person name="Chen Q."/>
            <person name="Wang H."/>
            <person name="Liu L."/>
            <person name="Tang K."/>
        </authorList>
    </citation>
    <scope>NUCLEOTIDE SEQUENCE</scope>
    <source>
        <strain evidence="6">TK19036</strain>
    </source>
</reference>
<sequence>MDIINPATEAIITTLEEDTATTAAEKYEKVRQGQRAWKKVPLPERIAALKKFSELLSTKADELAKILSSEMGKPINQAHGELKGARGRIKFFLENSEKWLADESIHQEEGLVEKIVYEPLGVIANISAWNYPYLVGVNVFVPALIAGNGVLYKPSEYTTLTGLKIEELLHRAGVPEDVFQMVVGGGEVGKALLDLPLDGYFFTGSYRTGKSIYEAVAPKMVPCQLELGGKDPLYVPDNSSNIPKVAQAAVEGAFYNNGQSCCAVERIYVHEKVYDDFLDAFVKEVQTLKLGNPEDSEVFIGPLARKDQIAVLEQQVKDAMEKGATLLTGGKKADQKGYYFDPTVLTNVNHQMQVMKEESFGPIIGIQKVESNEEAVALMQDTEYGLTAAVYCDTQEEAEEILSQIDSGSAYWNCCDRVSANLPWSGRKHSGIGATLSYHGIRAFVKPKAYHLREA</sequence>
<dbReference type="InterPro" id="IPR015590">
    <property type="entry name" value="Aldehyde_DH_dom"/>
</dbReference>
<dbReference type="AlphaFoldDB" id="A0AA49JG09"/>
<evidence type="ECO:0000313" key="6">
    <source>
        <dbReference type="EMBL" id="WKN39221.1"/>
    </source>
</evidence>
<feature type="active site" evidence="3">
    <location>
        <position position="226"/>
    </location>
</feature>
<dbReference type="InterPro" id="IPR016162">
    <property type="entry name" value="Ald_DH_N"/>
</dbReference>
<name>A0AA49JG09_9BACT</name>